<evidence type="ECO:0000256" key="10">
    <source>
        <dbReference type="ARBA" id="ARBA00022989"/>
    </source>
</evidence>
<dbReference type="InterPro" id="IPR013083">
    <property type="entry name" value="Znf_RING/FYVE/PHD"/>
</dbReference>
<feature type="domain" description="RING-type" evidence="18">
    <location>
        <begin position="269"/>
        <end position="311"/>
    </location>
</feature>
<dbReference type="InterPro" id="IPR003137">
    <property type="entry name" value="PA_domain"/>
</dbReference>
<feature type="signal peptide" evidence="17">
    <location>
        <begin position="1"/>
        <end position="20"/>
    </location>
</feature>
<comment type="subcellular location">
    <subcellularLocation>
        <location evidence="13">Endomembrane system</location>
        <topology evidence="13">Single-pass type I membrane protein</topology>
    </subcellularLocation>
</comment>
<evidence type="ECO:0000256" key="13">
    <source>
        <dbReference type="ARBA" id="ARBA00046288"/>
    </source>
</evidence>
<evidence type="ECO:0000256" key="1">
    <source>
        <dbReference type="ARBA" id="ARBA00000900"/>
    </source>
</evidence>
<proteinExistence type="predicted"/>
<evidence type="ECO:0000256" key="4">
    <source>
        <dbReference type="ARBA" id="ARBA00022679"/>
    </source>
</evidence>
<dbReference type="Proteomes" id="UP000663845">
    <property type="component" value="Unassembled WGS sequence"/>
</dbReference>
<evidence type="ECO:0000256" key="16">
    <source>
        <dbReference type="SAM" id="Phobius"/>
    </source>
</evidence>
<keyword evidence="7 17" id="KW-0732">Signal</keyword>
<dbReference type="FunFam" id="3.30.40.10:FF:000824">
    <property type="entry name" value="E3 ubiquitin-protein ligase RNF13"/>
    <property type="match status" value="1"/>
</dbReference>
<evidence type="ECO:0000256" key="3">
    <source>
        <dbReference type="ARBA" id="ARBA00012483"/>
    </source>
</evidence>
<feature type="compositionally biased region" description="Low complexity" evidence="15">
    <location>
        <begin position="375"/>
        <end position="399"/>
    </location>
</feature>
<dbReference type="GO" id="GO:0005737">
    <property type="term" value="C:cytoplasm"/>
    <property type="evidence" value="ECO:0007669"/>
    <property type="project" value="UniProtKB-ARBA"/>
</dbReference>
<keyword evidence="10 16" id="KW-1133">Transmembrane helix</keyword>
<evidence type="ECO:0000256" key="8">
    <source>
        <dbReference type="ARBA" id="ARBA00022771"/>
    </source>
</evidence>
<evidence type="ECO:0000256" key="17">
    <source>
        <dbReference type="SAM" id="SignalP"/>
    </source>
</evidence>
<dbReference type="EMBL" id="CAJNOG010000289">
    <property type="protein sequence ID" value="CAF1148469.1"/>
    <property type="molecule type" value="Genomic_DNA"/>
</dbReference>
<dbReference type="Gene3D" id="3.50.30.30">
    <property type="match status" value="1"/>
</dbReference>
<dbReference type="GO" id="GO:0008270">
    <property type="term" value="F:zinc ion binding"/>
    <property type="evidence" value="ECO:0007669"/>
    <property type="project" value="UniProtKB-KW"/>
</dbReference>
<dbReference type="GO" id="GO:0012505">
    <property type="term" value="C:endomembrane system"/>
    <property type="evidence" value="ECO:0007669"/>
    <property type="project" value="UniProtKB-SubCell"/>
</dbReference>
<dbReference type="EC" id="2.3.2.27" evidence="3"/>
<feature type="transmembrane region" description="Helical" evidence="16">
    <location>
        <begin position="173"/>
        <end position="197"/>
    </location>
</feature>
<evidence type="ECO:0000256" key="2">
    <source>
        <dbReference type="ARBA" id="ARBA00004906"/>
    </source>
</evidence>
<dbReference type="SUPFAM" id="SSF57850">
    <property type="entry name" value="RING/U-box"/>
    <property type="match status" value="1"/>
</dbReference>
<feature type="compositionally biased region" description="Polar residues" evidence="15">
    <location>
        <begin position="405"/>
        <end position="438"/>
    </location>
</feature>
<dbReference type="PANTHER" id="PTHR47168:SF1">
    <property type="entry name" value="OS02G0798600 PROTEIN"/>
    <property type="match status" value="1"/>
</dbReference>
<evidence type="ECO:0000256" key="5">
    <source>
        <dbReference type="ARBA" id="ARBA00022692"/>
    </source>
</evidence>
<evidence type="ECO:0000256" key="6">
    <source>
        <dbReference type="ARBA" id="ARBA00022723"/>
    </source>
</evidence>
<comment type="pathway">
    <text evidence="2">Protein modification; protein ubiquitination.</text>
</comment>
<dbReference type="SMART" id="SM00184">
    <property type="entry name" value="RING"/>
    <property type="match status" value="1"/>
</dbReference>
<gene>
    <name evidence="19" type="ORF">JYZ213_LOCUS23962</name>
</gene>
<dbReference type="Gene3D" id="3.30.40.10">
    <property type="entry name" value="Zinc/RING finger domain, C3HC4 (zinc finger)"/>
    <property type="match status" value="1"/>
</dbReference>
<comment type="caution">
    <text evidence="19">The sequence shown here is derived from an EMBL/GenBank/DDBJ whole genome shotgun (WGS) entry which is preliminary data.</text>
</comment>
<evidence type="ECO:0000256" key="9">
    <source>
        <dbReference type="ARBA" id="ARBA00022833"/>
    </source>
</evidence>
<sequence length="487" mass="55417">MINKFLLSYLLFSTIQTTVSDIFVYNNSNKVINSYEDQNANFGPSFPSDGLKGYITITNPPNACQKILPPPNIPTYGYRWIALIPRTRSGDSCEFMVKVQNAQNANFSAVIIYNYEDTLVAMGSSSKNVHIPSTLITHTDGLTLISHYLYNETTVNSTPIYHLKILPEEPFKFGIYLIPFVVVIGVSFLGLIGFVLVKYHLQRRQPFKFGIYLIPFVVVIGVSFLGLIGFVLVKYHLQRRRMHRHRLPRSALKQLKIKKFVKTDPWEVCVICLDDFEEGAKLRILPCDHAYHVKCIDPWLINNRRQCPVCKRYVFPNQHNSDEESNDPPRVRVHTEQTPLVHSNDTNSTIDISETSQSSQRHFLRPSTNGVRNISFTSNESSESTESLSTSSRPTTTTEIVFERPSTNVRRYGSLSDSSTTTRRALDTNASTRSNMENISDIEQADDENDDDDDDDERMESAITTSRDNPAYNEDEVSTNDVIRTVM</sequence>
<dbReference type="AlphaFoldDB" id="A0A814SNV2"/>
<feature type="compositionally biased region" description="Polar residues" evidence="15">
    <location>
        <begin position="336"/>
        <end position="374"/>
    </location>
</feature>
<evidence type="ECO:0000256" key="15">
    <source>
        <dbReference type="SAM" id="MobiDB-lite"/>
    </source>
</evidence>
<protein>
    <recommendedName>
        <fullName evidence="3">RING-type E3 ubiquitin transferase</fullName>
        <ecNumber evidence="3">2.3.2.27</ecNumber>
    </recommendedName>
</protein>
<keyword evidence="4" id="KW-0808">Transferase</keyword>
<evidence type="ECO:0000256" key="11">
    <source>
        <dbReference type="ARBA" id="ARBA00023136"/>
    </source>
</evidence>
<evidence type="ECO:0000256" key="7">
    <source>
        <dbReference type="ARBA" id="ARBA00022729"/>
    </source>
</evidence>
<keyword evidence="9" id="KW-0862">Zinc</keyword>
<evidence type="ECO:0000259" key="18">
    <source>
        <dbReference type="PROSITE" id="PS50089"/>
    </source>
</evidence>
<organism evidence="19 20">
    <name type="scientific">Adineta steineri</name>
    <dbReference type="NCBI Taxonomy" id="433720"/>
    <lineage>
        <taxon>Eukaryota</taxon>
        <taxon>Metazoa</taxon>
        <taxon>Spiralia</taxon>
        <taxon>Gnathifera</taxon>
        <taxon>Rotifera</taxon>
        <taxon>Eurotatoria</taxon>
        <taxon>Bdelloidea</taxon>
        <taxon>Adinetida</taxon>
        <taxon>Adinetidae</taxon>
        <taxon>Adineta</taxon>
    </lineage>
</organism>
<dbReference type="CDD" id="cd02123">
    <property type="entry name" value="PA_C_RZF_like"/>
    <property type="match status" value="1"/>
</dbReference>
<dbReference type="Pfam" id="PF02225">
    <property type="entry name" value="PA"/>
    <property type="match status" value="1"/>
</dbReference>
<dbReference type="PROSITE" id="PS50089">
    <property type="entry name" value="ZF_RING_2"/>
    <property type="match status" value="1"/>
</dbReference>
<dbReference type="InterPro" id="IPR001841">
    <property type="entry name" value="Znf_RING"/>
</dbReference>
<keyword evidence="5 16" id="KW-0812">Transmembrane</keyword>
<dbReference type="SUPFAM" id="SSF52025">
    <property type="entry name" value="PA domain"/>
    <property type="match status" value="1"/>
</dbReference>
<accession>A0A814SNV2</accession>
<keyword evidence="6" id="KW-0479">Metal-binding</keyword>
<evidence type="ECO:0000313" key="20">
    <source>
        <dbReference type="Proteomes" id="UP000663845"/>
    </source>
</evidence>
<evidence type="ECO:0000256" key="12">
    <source>
        <dbReference type="ARBA" id="ARBA00023180"/>
    </source>
</evidence>
<dbReference type="Pfam" id="PF13639">
    <property type="entry name" value="zf-RING_2"/>
    <property type="match status" value="1"/>
</dbReference>
<comment type="catalytic activity">
    <reaction evidence="1">
        <text>S-ubiquitinyl-[E2 ubiquitin-conjugating enzyme]-L-cysteine + [acceptor protein]-L-lysine = [E2 ubiquitin-conjugating enzyme]-L-cysteine + N(6)-ubiquitinyl-[acceptor protein]-L-lysine.</text>
        <dbReference type="EC" id="2.3.2.27"/>
    </reaction>
</comment>
<dbReference type="PANTHER" id="PTHR47168">
    <property type="entry name" value="RING ZINC FINGER DOMAIN SUPERFAMILY PROTEIN-RELATED"/>
    <property type="match status" value="1"/>
</dbReference>
<evidence type="ECO:0000256" key="14">
    <source>
        <dbReference type="PROSITE-ProRule" id="PRU00175"/>
    </source>
</evidence>
<keyword evidence="11 16" id="KW-0472">Membrane</keyword>
<dbReference type="InterPro" id="IPR046450">
    <property type="entry name" value="PA_dom_sf"/>
</dbReference>
<name>A0A814SNV2_9BILA</name>
<feature type="chain" id="PRO_5033009850" description="RING-type E3 ubiquitin transferase" evidence="17">
    <location>
        <begin position="21"/>
        <end position="487"/>
    </location>
</feature>
<keyword evidence="12" id="KW-0325">Glycoprotein</keyword>
<feature type="compositionally biased region" description="Acidic residues" evidence="15">
    <location>
        <begin position="443"/>
        <end position="458"/>
    </location>
</feature>
<dbReference type="InterPro" id="IPR044744">
    <property type="entry name" value="ZNRF4/RNF13/RNF167_PA"/>
</dbReference>
<evidence type="ECO:0000313" key="19">
    <source>
        <dbReference type="EMBL" id="CAF1148469.1"/>
    </source>
</evidence>
<dbReference type="InterPro" id="IPR051653">
    <property type="entry name" value="E3_ligase_sorting_rcpt"/>
</dbReference>
<feature type="transmembrane region" description="Helical" evidence="16">
    <location>
        <begin position="209"/>
        <end position="233"/>
    </location>
</feature>
<reference evidence="19" key="1">
    <citation type="submission" date="2021-02" db="EMBL/GenBank/DDBJ databases">
        <authorList>
            <person name="Nowell W R."/>
        </authorList>
    </citation>
    <scope>NUCLEOTIDE SEQUENCE</scope>
</reference>
<dbReference type="GO" id="GO:0061630">
    <property type="term" value="F:ubiquitin protein ligase activity"/>
    <property type="evidence" value="ECO:0007669"/>
    <property type="project" value="UniProtKB-EC"/>
</dbReference>
<feature type="region of interest" description="Disordered" evidence="15">
    <location>
        <begin position="318"/>
        <end position="487"/>
    </location>
</feature>
<keyword evidence="8 14" id="KW-0863">Zinc-finger</keyword>